<name>K3ZBR2_SETIT</name>
<evidence type="ECO:0000313" key="2">
    <source>
        <dbReference type="Proteomes" id="UP000004995"/>
    </source>
</evidence>
<keyword evidence="2" id="KW-1185">Reference proteome</keyword>
<reference evidence="2" key="1">
    <citation type="journal article" date="2012" name="Nat. Biotechnol.">
        <title>Reference genome sequence of the model plant Setaria.</title>
        <authorList>
            <person name="Bennetzen J.L."/>
            <person name="Schmutz J."/>
            <person name="Wang H."/>
            <person name="Percifield R."/>
            <person name="Hawkins J."/>
            <person name="Pontaroli A.C."/>
            <person name="Estep M."/>
            <person name="Feng L."/>
            <person name="Vaughn J.N."/>
            <person name="Grimwood J."/>
            <person name="Jenkins J."/>
            <person name="Barry K."/>
            <person name="Lindquist E."/>
            <person name="Hellsten U."/>
            <person name="Deshpande S."/>
            <person name="Wang X."/>
            <person name="Wu X."/>
            <person name="Mitros T."/>
            <person name="Triplett J."/>
            <person name="Yang X."/>
            <person name="Ye C.Y."/>
            <person name="Mauro-Herrera M."/>
            <person name="Wang L."/>
            <person name="Li P."/>
            <person name="Sharma M."/>
            <person name="Sharma R."/>
            <person name="Ronald P.C."/>
            <person name="Panaud O."/>
            <person name="Kellogg E.A."/>
            <person name="Brutnell T.P."/>
            <person name="Doust A.N."/>
            <person name="Tuskan G.A."/>
            <person name="Rokhsar D."/>
            <person name="Devos K.M."/>
        </authorList>
    </citation>
    <scope>NUCLEOTIDE SEQUENCE [LARGE SCALE GENOMIC DNA]</scope>
    <source>
        <strain evidence="2">cv. Yugu1</strain>
    </source>
</reference>
<reference evidence="1" key="2">
    <citation type="submission" date="2018-08" db="UniProtKB">
        <authorList>
            <consortium name="EnsemblPlants"/>
        </authorList>
    </citation>
    <scope>IDENTIFICATION</scope>
    <source>
        <strain evidence="1">Yugu1</strain>
    </source>
</reference>
<dbReference type="Gramene" id="KQL16983">
    <property type="protein sequence ID" value="KQL16983"/>
    <property type="gene ID" value="SETIT_023983mg"/>
</dbReference>
<accession>K3ZBR2</accession>
<dbReference type="InParanoid" id="K3ZBR2"/>
<dbReference type="HOGENOM" id="CLU_3035972_0_0_1"/>
<sequence length="55" mass="6870">MNLYNLFKLSLGKNFRMLARRYELHLYLLLQKRECETIFCQIEINQTYFYEDNNN</sequence>
<dbReference type="EMBL" id="AGNK02002097">
    <property type="status" value="NOT_ANNOTATED_CDS"/>
    <property type="molecule type" value="Genomic_DNA"/>
</dbReference>
<dbReference type="Proteomes" id="UP000004995">
    <property type="component" value="Unassembled WGS sequence"/>
</dbReference>
<protein>
    <submittedName>
        <fullName evidence="1">Uncharacterized protein</fullName>
    </submittedName>
</protein>
<dbReference type="AlphaFoldDB" id="K3ZBR2"/>
<proteinExistence type="predicted"/>
<evidence type="ECO:0000313" key="1">
    <source>
        <dbReference type="EnsemblPlants" id="KQL16983"/>
    </source>
</evidence>
<dbReference type="EnsemblPlants" id="KQL16983">
    <property type="protein sequence ID" value="KQL16983"/>
    <property type="gene ID" value="SETIT_023983mg"/>
</dbReference>
<organism evidence="1 2">
    <name type="scientific">Setaria italica</name>
    <name type="common">Foxtail millet</name>
    <name type="synonym">Panicum italicum</name>
    <dbReference type="NCBI Taxonomy" id="4555"/>
    <lineage>
        <taxon>Eukaryota</taxon>
        <taxon>Viridiplantae</taxon>
        <taxon>Streptophyta</taxon>
        <taxon>Embryophyta</taxon>
        <taxon>Tracheophyta</taxon>
        <taxon>Spermatophyta</taxon>
        <taxon>Magnoliopsida</taxon>
        <taxon>Liliopsida</taxon>
        <taxon>Poales</taxon>
        <taxon>Poaceae</taxon>
        <taxon>PACMAD clade</taxon>
        <taxon>Panicoideae</taxon>
        <taxon>Panicodae</taxon>
        <taxon>Paniceae</taxon>
        <taxon>Cenchrinae</taxon>
        <taxon>Setaria</taxon>
    </lineage>
</organism>